<sequence>MLVHPGAVGPALHAQAVHAHVGAAARVFHVHALLAWAVAGPQHVLALEVAPVGLHAQHRQHLLLGAVQHQGTRLQRNAAAGL</sequence>
<dbReference type="AlphaFoldDB" id="A0A645I9A0"/>
<organism evidence="1">
    <name type="scientific">bioreactor metagenome</name>
    <dbReference type="NCBI Taxonomy" id="1076179"/>
    <lineage>
        <taxon>unclassified sequences</taxon>
        <taxon>metagenomes</taxon>
        <taxon>ecological metagenomes</taxon>
    </lineage>
</organism>
<reference evidence="1" key="1">
    <citation type="submission" date="2019-08" db="EMBL/GenBank/DDBJ databases">
        <authorList>
            <person name="Kucharzyk K."/>
            <person name="Murdoch R.W."/>
            <person name="Higgins S."/>
            <person name="Loffler F."/>
        </authorList>
    </citation>
    <scope>NUCLEOTIDE SEQUENCE</scope>
</reference>
<evidence type="ECO:0000313" key="1">
    <source>
        <dbReference type="EMBL" id="MPN47486.1"/>
    </source>
</evidence>
<dbReference type="EMBL" id="VSSQ01109013">
    <property type="protein sequence ID" value="MPN47486.1"/>
    <property type="molecule type" value="Genomic_DNA"/>
</dbReference>
<comment type="caution">
    <text evidence="1">The sequence shown here is derived from an EMBL/GenBank/DDBJ whole genome shotgun (WGS) entry which is preliminary data.</text>
</comment>
<accession>A0A645I9A0</accession>
<protein>
    <submittedName>
        <fullName evidence="1">Uncharacterized protein</fullName>
    </submittedName>
</protein>
<name>A0A645I9A0_9ZZZZ</name>
<proteinExistence type="predicted"/>
<gene>
    <name evidence="1" type="ORF">SDC9_195088</name>
</gene>